<evidence type="ECO:0000313" key="2">
    <source>
        <dbReference type="Proteomes" id="UP001333110"/>
    </source>
</evidence>
<dbReference type="AlphaFoldDB" id="A0AAN7PD27"/>
<protein>
    <recommendedName>
        <fullName evidence="3">RNA-directed DNA polymerase from mobile element jockey</fullName>
    </recommendedName>
</protein>
<evidence type="ECO:0008006" key="3">
    <source>
        <dbReference type="Google" id="ProtNLM"/>
    </source>
</evidence>
<comment type="caution">
    <text evidence="1">The sequence shown here is derived from an EMBL/GenBank/DDBJ whole genome shotgun (WGS) entry which is preliminary data.</text>
</comment>
<dbReference type="GO" id="GO:0007508">
    <property type="term" value="P:larval heart development"/>
    <property type="evidence" value="ECO:0007669"/>
    <property type="project" value="TreeGrafter"/>
</dbReference>
<dbReference type="EMBL" id="JAUNZN010000001">
    <property type="protein sequence ID" value="KAK4828820.1"/>
    <property type="molecule type" value="Genomic_DNA"/>
</dbReference>
<accession>A0AAN7PD27</accession>
<dbReference type="GO" id="GO:0061343">
    <property type="term" value="P:cell adhesion involved in heart morphogenesis"/>
    <property type="evidence" value="ECO:0007669"/>
    <property type="project" value="TreeGrafter"/>
</dbReference>
<dbReference type="PANTHER" id="PTHR33395">
    <property type="entry name" value="TRANSCRIPTASE, PUTATIVE-RELATED-RELATED"/>
    <property type="match status" value="1"/>
</dbReference>
<dbReference type="GO" id="GO:0031012">
    <property type="term" value="C:extracellular matrix"/>
    <property type="evidence" value="ECO:0007669"/>
    <property type="project" value="TreeGrafter"/>
</dbReference>
<keyword evidence="2" id="KW-1185">Reference proteome</keyword>
<proteinExistence type="predicted"/>
<gene>
    <name evidence="1" type="ORF">QYF61_000877</name>
</gene>
<evidence type="ECO:0000313" key="1">
    <source>
        <dbReference type="EMBL" id="KAK4828820.1"/>
    </source>
</evidence>
<sequence>MNGYRLFRKDKQGRRGGRIALYVKENLECIEFNYGDCRSPIECRWVKIRRIVSKGDLTAGVQPSPGKQGSIMLNGYFGKTNTITPNVSPLPSSSPALYTEHDAICTVGPQAWGTKIQVDTNTDPLSVKEELICELLQELDPYISIGPDNIHLRVLRQLIARPLSIIFDKSWRLGDIPEDWKKADVTPIFKKGLKEDPGNYRPISLTSVPGKVIE</sequence>
<dbReference type="PANTHER" id="PTHR33395:SF22">
    <property type="entry name" value="REVERSE TRANSCRIPTASE DOMAIN-CONTAINING PROTEIN"/>
    <property type="match status" value="1"/>
</dbReference>
<name>A0AAN7PD27_MYCAM</name>
<reference evidence="1 2" key="1">
    <citation type="journal article" date="2023" name="J. Hered.">
        <title>Chromosome-level genome of the wood stork (Mycteria americana) provides insight into avian chromosome evolution.</title>
        <authorList>
            <person name="Flamio R. Jr."/>
            <person name="Ramstad K.M."/>
        </authorList>
    </citation>
    <scope>NUCLEOTIDE SEQUENCE [LARGE SCALE GENOMIC DNA]</scope>
    <source>
        <strain evidence="1">JAX WOST 10</strain>
    </source>
</reference>
<dbReference type="Proteomes" id="UP001333110">
    <property type="component" value="Unassembled WGS sequence"/>
</dbReference>
<organism evidence="1 2">
    <name type="scientific">Mycteria americana</name>
    <name type="common">Wood stork</name>
    <dbReference type="NCBI Taxonomy" id="33587"/>
    <lineage>
        <taxon>Eukaryota</taxon>
        <taxon>Metazoa</taxon>
        <taxon>Chordata</taxon>
        <taxon>Craniata</taxon>
        <taxon>Vertebrata</taxon>
        <taxon>Euteleostomi</taxon>
        <taxon>Archelosauria</taxon>
        <taxon>Archosauria</taxon>
        <taxon>Dinosauria</taxon>
        <taxon>Saurischia</taxon>
        <taxon>Theropoda</taxon>
        <taxon>Coelurosauria</taxon>
        <taxon>Aves</taxon>
        <taxon>Neognathae</taxon>
        <taxon>Neoaves</taxon>
        <taxon>Aequornithes</taxon>
        <taxon>Ciconiiformes</taxon>
        <taxon>Ciconiidae</taxon>
        <taxon>Mycteria</taxon>
    </lineage>
</organism>